<name>A0AAD9KVN2_RIDPI</name>
<organism evidence="1 2">
    <name type="scientific">Ridgeia piscesae</name>
    <name type="common">Tubeworm</name>
    <dbReference type="NCBI Taxonomy" id="27915"/>
    <lineage>
        <taxon>Eukaryota</taxon>
        <taxon>Metazoa</taxon>
        <taxon>Spiralia</taxon>
        <taxon>Lophotrochozoa</taxon>
        <taxon>Annelida</taxon>
        <taxon>Polychaeta</taxon>
        <taxon>Sedentaria</taxon>
        <taxon>Canalipalpata</taxon>
        <taxon>Sabellida</taxon>
        <taxon>Siboglinidae</taxon>
        <taxon>Ridgeia</taxon>
    </lineage>
</organism>
<accession>A0AAD9KVN2</accession>
<evidence type="ECO:0000313" key="2">
    <source>
        <dbReference type="Proteomes" id="UP001209878"/>
    </source>
</evidence>
<dbReference type="AlphaFoldDB" id="A0AAD9KVN2"/>
<dbReference type="Proteomes" id="UP001209878">
    <property type="component" value="Unassembled WGS sequence"/>
</dbReference>
<dbReference type="InterPro" id="IPR012337">
    <property type="entry name" value="RNaseH-like_sf"/>
</dbReference>
<protein>
    <recommendedName>
        <fullName evidence="3">Integrase catalytic domain-containing protein</fullName>
    </recommendedName>
</protein>
<proteinExistence type="predicted"/>
<dbReference type="InterPro" id="IPR043502">
    <property type="entry name" value="DNA/RNA_pol_sf"/>
</dbReference>
<dbReference type="InterPro" id="IPR043128">
    <property type="entry name" value="Rev_trsase/Diguanyl_cyclase"/>
</dbReference>
<reference evidence="1" key="1">
    <citation type="journal article" date="2023" name="Mol. Biol. Evol.">
        <title>Third-Generation Sequencing Reveals the Adaptive Role of the Epigenome in Three Deep-Sea Polychaetes.</title>
        <authorList>
            <person name="Perez M."/>
            <person name="Aroh O."/>
            <person name="Sun Y."/>
            <person name="Lan Y."/>
            <person name="Juniper S.K."/>
            <person name="Young C.R."/>
            <person name="Angers B."/>
            <person name="Qian P.Y."/>
        </authorList>
    </citation>
    <scope>NUCLEOTIDE SEQUENCE</scope>
    <source>
        <strain evidence="1">R07B-5</strain>
    </source>
</reference>
<dbReference type="GO" id="GO:0006259">
    <property type="term" value="P:DNA metabolic process"/>
    <property type="evidence" value="ECO:0007669"/>
    <property type="project" value="UniProtKB-ARBA"/>
</dbReference>
<dbReference type="Gene3D" id="3.30.70.270">
    <property type="match status" value="1"/>
</dbReference>
<evidence type="ECO:0000313" key="1">
    <source>
        <dbReference type="EMBL" id="KAK2178377.1"/>
    </source>
</evidence>
<comment type="caution">
    <text evidence="1">The sequence shown here is derived from an EMBL/GenBank/DDBJ whole genome shotgun (WGS) entry which is preliminary data.</text>
</comment>
<dbReference type="PANTHER" id="PTHR37984:SF8">
    <property type="entry name" value="CCHC-TYPE DOMAIN-CONTAINING PROTEIN"/>
    <property type="match status" value="1"/>
</dbReference>
<dbReference type="EMBL" id="JAODUO010000546">
    <property type="protein sequence ID" value="KAK2178377.1"/>
    <property type="molecule type" value="Genomic_DNA"/>
</dbReference>
<dbReference type="FunFam" id="3.30.70.270:FF:000063">
    <property type="entry name" value="Zinc knuckle domaincontaining protein"/>
    <property type="match status" value="1"/>
</dbReference>
<dbReference type="InterPro" id="IPR036397">
    <property type="entry name" value="RNaseH_sf"/>
</dbReference>
<evidence type="ECO:0008006" key="3">
    <source>
        <dbReference type="Google" id="ProtNLM"/>
    </source>
</evidence>
<dbReference type="SUPFAM" id="SSF56672">
    <property type="entry name" value="DNA/RNA polymerases"/>
    <property type="match status" value="1"/>
</dbReference>
<keyword evidence="2" id="KW-1185">Reference proteome</keyword>
<dbReference type="Gene3D" id="3.30.420.10">
    <property type="entry name" value="Ribonuclease H-like superfamily/Ribonuclease H"/>
    <property type="match status" value="1"/>
</dbReference>
<gene>
    <name evidence="1" type="ORF">NP493_546g03148</name>
</gene>
<dbReference type="GO" id="GO:0003676">
    <property type="term" value="F:nucleic acid binding"/>
    <property type="evidence" value="ECO:0007669"/>
    <property type="project" value="InterPro"/>
</dbReference>
<dbReference type="PANTHER" id="PTHR37984">
    <property type="entry name" value="PROTEIN CBG26694"/>
    <property type="match status" value="1"/>
</dbReference>
<dbReference type="InterPro" id="IPR050951">
    <property type="entry name" value="Retrovirus_Pol_polyprotein"/>
</dbReference>
<sequence length="213" mass="24303">MKLKMTEVPYIGHLLTGEGLHMDPKKVEAIEKKPEPEDAKAVQRLLGSVNYLAKFVPHLSDTLEPLRRLMDKDTEWCWLNIHQQAFDRMKKALTSTPVLQYYDVRNRCASSAMRQTEVLEQVVLRRVQRVRAEMGLFEHVPSSPRYHQSNGQVERAIGTVKNIVKKVMEDGSDGQLALLNFRNTVREGYSASPAQLGFFVVDTEHCFQFSGAD</sequence>
<dbReference type="SUPFAM" id="SSF53098">
    <property type="entry name" value="Ribonuclease H-like"/>
    <property type="match status" value="1"/>
</dbReference>